<keyword evidence="2" id="KW-1185">Reference proteome</keyword>
<organism evidence="1 2">
    <name type="scientific">Meleagris gallopavo</name>
    <name type="common">Wild turkey</name>
    <dbReference type="NCBI Taxonomy" id="9103"/>
    <lineage>
        <taxon>Eukaryota</taxon>
        <taxon>Metazoa</taxon>
        <taxon>Chordata</taxon>
        <taxon>Craniata</taxon>
        <taxon>Vertebrata</taxon>
        <taxon>Euteleostomi</taxon>
        <taxon>Archelosauria</taxon>
        <taxon>Archosauria</taxon>
        <taxon>Dinosauria</taxon>
        <taxon>Saurischia</taxon>
        <taxon>Theropoda</taxon>
        <taxon>Coelurosauria</taxon>
        <taxon>Aves</taxon>
        <taxon>Neognathae</taxon>
        <taxon>Galloanserae</taxon>
        <taxon>Galliformes</taxon>
        <taxon>Phasianidae</taxon>
        <taxon>Meleagridinae</taxon>
        <taxon>Meleagris</taxon>
    </lineage>
</organism>
<dbReference type="InParanoid" id="A0A803XSH0"/>
<reference evidence="1" key="3">
    <citation type="submission" date="2025-09" db="UniProtKB">
        <authorList>
            <consortium name="Ensembl"/>
        </authorList>
    </citation>
    <scope>IDENTIFICATION</scope>
</reference>
<dbReference type="Ensembl" id="ENSMGAT00000027314.1">
    <property type="protein sequence ID" value="ENSMGAP00000022466.1"/>
    <property type="gene ID" value="ENSMGAG00000022977.1"/>
</dbReference>
<dbReference type="AlphaFoldDB" id="A0A803XSH0"/>
<dbReference type="Proteomes" id="UP000001645">
    <property type="component" value="Chromosome 3"/>
</dbReference>
<protein>
    <submittedName>
        <fullName evidence="1">Uncharacterized protein</fullName>
    </submittedName>
</protein>
<name>A0A803XSH0_MELGA</name>
<reference evidence="1 2" key="1">
    <citation type="journal article" date="2010" name="PLoS Biol.">
        <title>Multi-platform next-generation sequencing of the domestic turkey (Meleagris gallopavo): genome assembly and analysis.</title>
        <authorList>
            <person name="Dalloul R.A."/>
            <person name="Long J.A."/>
            <person name="Zimin A.V."/>
            <person name="Aslam L."/>
            <person name="Beal K."/>
            <person name="Blomberg L.A."/>
            <person name="Bouffard P."/>
            <person name="Burt D.W."/>
            <person name="Crasta O."/>
            <person name="Crooijmans R.P."/>
            <person name="Cooper K."/>
            <person name="Coulombe R.A."/>
            <person name="De S."/>
            <person name="Delany M.E."/>
            <person name="Dodgson J.B."/>
            <person name="Dong J.J."/>
            <person name="Evans C."/>
            <person name="Frederickson K.M."/>
            <person name="Flicek P."/>
            <person name="Florea L."/>
            <person name="Folkerts O."/>
            <person name="Groenen M.A."/>
            <person name="Harkins T.T."/>
            <person name="Herrero J."/>
            <person name="Hoffmann S."/>
            <person name="Megens H.J."/>
            <person name="Jiang A."/>
            <person name="de Jong P."/>
            <person name="Kaiser P."/>
            <person name="Kim H."/>
            <person name="Kim K.W."/>
            <person name="Kim S."/>
            <person name="Langenberger D."/>
            <person name="Lee M.K."/>
            <person name="Lee T."/>
            <person name="Mane S."/>
            <person name="Marcais G."/>
            <person name="Marz M."/>
            <person name="McElroy A.P."/>
            <person name="Modise T."/>
            <person name="Nefedov M."/>
            <person name="Notredame C."/>
            <person name="Paton I.R."/>
            <person name="Payne W.S."/>
            <person name="Pertea G."/>
            <person name="Prickett D."/>
            <person name="Puiu D."/>
            <person name="Qioa D."/>
            <person name="Raineri E."/>
            <person name="Ruffier M."/>
            <person name="Salzberg S.L."/>
            <person name="Schatz M.C."/>
            <person name="Scheuring C."/>
            <person name="Schmidt C.J."/>
            <person name="Schroeder S."/>
            <person name="Searle S.M."/>
            <person name="Smith E.J."/>
            <person name="Smith J."/>
            <person name="Sonstegard T.S."/>
            <person name="Stadler P.F."/>
            <person name="Tafer H."/>
            <person name="Tu Z.J."/>
            <person name="Van Tassell C.P."/>
            <person name="Vilella A.J."/>
            <person name="Williams K.P."/>
            <person name="Yorke J.A."/>
            <person name="Zhang L."/>
            <person name="Zhang H.B."/>
            <person name="Zhang X."/>
            <person name="Zhang Y."/>
            <person name="Reed K.M."/>
        </authorList>
    </citation>
    <scope>NUCLEOTIDE SEQUENCE [LARGE SCALE GENOMIC DNA]</scope>
</reference>
<proteinExistence type="predicted"/>
<reference evidence="1" key="2">
    <citation type="submission" date="2025-08" db="UniProtKB">
        <authorList>
            <consortium name="Ensembl"/>
        </authorList>
    </citation>
    <scope>IDENTIFICATION</scope>
</reference>
<evidence type="ECO:0000313" key="1">
    <source>
        <dbReference type="Ensembl" id="ENSMGAP00000022466.1"/>
    </source>
</evidence>
<sequence length="47" mass="5414">MAQDYNHLFKLLITGCCILQIIHSQAATLPQSELVLKSRQFRSVKRN</sequence>
<accession>A0A803XSH0</accession>
<evidence type="ECO:0000313" key="2">
    <source>
        <dbReference type="Proteomes" id="UP000001645"/>
    </source>
</evidence>